<evidence type="ECO:0000313" key="3">
    <source>
        <dbReference type="Proteomes" id="UP001165740"/>
    </source>
</evidence>
<organism evidence="3 4">
    <name type="scientific">Biomphalaria glabrata</name>
    <name type="common">Bloodfluke planorb</name>
    <name type="synonym">Freshwater snail</name>
    <dbReference type="NCBI Taxonomy" id="6526"/>
    <lineage>
        <taxon>Eukaryota</taxon>
        <taxon>Metazoa</taxon>
        <taxon>Spiralia</taxon>
        <taxon>Lophotrochozoa</taxon>
        <taxon>Mollusca</taxon>
        <taxon>Gastropoda</taxon>
        <taxon>Heterobranchia</taxon>
        <taxon>Euthyneura</taxon>
        <taxon>Panpulmonata</taxon>
        <taxon>Hygrophila</taxon>
        <taxon>Lymnaeoidea</taxon>
        <taxon>Planorbidae</taxon>
        <taxon>Biomphalaria</taxon>
    </lineage>
</organism>
<dbReference type="GeneID" id="106051182"/>
<evidence type="ECO:0000256" key="2">
    <source>
        <dbReference type="SAM" id="Phobius"/>
    </source>
</evidence>
<dbReference type="Proteomes" id="UP001165740">
    <property type="component" value="Chromosome 14"/>
</dbReference>
<keyword evidence="2" id="KW-0812">Transmembrane</keyword>
<feature type="region of interest" description="Disordered" evidence="1">
    <location>
        <begin position="344"/>
        <end position="374"/>
    </location>
</feature>
<protein>
    <submittedName>
        <fullName evidence="4">Uncharacterized protein LOC106051182 isoform X1</fullName>
    </submittedName>
</protein>
<keyword evidence="2" id="KW-0472">Membrane</keyword>
<keyword evidence="3" id="KW-1185">Reference proteome</keyword>
<accession>A0A9W2YXS3</accession>
<dbReference type="OrthoDB" id="6048466at2759"/>
<keyword evidence="2" id="KW-1133">Transmembrane helix</keyword>
<dbReference type="RefSeq" id="XP_055867514.1">
    <property type="nucleotide sequence ID" value="XM_056011539.1"/>
</dbReference>
<feature type="transmembrane region" description="Helical" evidence="2">
    <location>
        <begin position="311"/>
        <end position="335"/>
    </location>
</feature>
<proteinExistence type="predicted"/>
<evidence type="ECO:0000313" key="4">
    <source>
        <dbReference type="RefSeq" id="XP_055867514.1"/>
    </source>
</evidence>
<name>A0A9W2YXS3_BIOGL</name>
<sequence>MWRSYKLLFEWTGYCAVIIFFMNNDYKLIHGEENEMLLAANCCYVDDMCIKFVRSYINGSYVEESCEDPTRVKSNPTTIEQLLQIRDNCSGIRGLYNIEATRYNDTAYWWTADKSVILPTMMFLKVIPEDHFCALYDKNQAKIRTSNCRYRSSYMCIYSAEEKVFIEETTQPPPKVCPGCLAQSCLTCSIECEMGFYGEKCDSVCNSSCLLPCNKTSGSCELKAPNTTVKPCDAHCLNEDICKKPTVPCTHGCVTGYYGGRCEIACQPFCKNNKCEQQSGLCDEGCTENATGAECGKEETAKEVTEESSNLLTFILIPVLLILVLAAAMTSILFFRKRHHTRHDAEDNRRVKKNKKNTEEEDEEDSLELEDEDD</sequence>
<reference evidence="4" key="1">
    <citation type="submission" date="2025-08" db="UniProtKB">
        <authorList>
            <consortium name="RefSeq"/>
        </authorList>
    </citation>
    <scope>IDENTIFICATION</scope>
</reference>
<feature type="compositionally biased region" description="Acidic residues" evidence="1">
    <location>
        <begin position="359"/>
        <end position="374"/>
    </location>
</feature>
<gene>
    <name evidence="4" type="primary">LOC106051182</name>
</gene>
<evidence type="ECO:0000256" key="1">
    <source>
        <dbReference type="SAM" id="MobiDB-lite"/>
    </source>
</evidence>
<dbReference type="AlphaFoldDB" id="A0A9W2YXS3"/>
<dbReference type="OMA" id="SCELKAP"/>